<dbReference type="EMBL" id="DS995263">
    <property type="protein sequence ID" value="EDZ37996.1"/>
    <property type="molecule type" value="Genomic_DNA"/>
</dbReference>
<evidence type="ECO:0000313" key="3">
    <source>
        <dbReference type="EMBL" id="EDZ37996.1"/>
    </source>
</evidence>
<dbReference type="InterPro" id="IPR000160">
    <property type="entry name" value="GGDEF_dom"/>
</dbReference>
<reference evidence="3" key="2">
    <citation type="journal article" date="2008" name="PLoS Biol.">
        <title>Population genomic analysis of strain variation in Leptospirillum group II bacteria involved in acid mine drainage formation.</title>
        <authorList>
            <person name="Simmons S.L."/>
            <person name="Dibartolo G."/>
            <person name="Denef V.J."/>
            <person name="Goltsman D.S."/>
            <person name="Thelen M.P."/>
            <person name="Banfield J.F."/>
        </authorList>
    </citation>
    <scope>NUCLEOTIDE SEQUENCE [LARGE SCALE GENOMIC DNA]</scope>
</reference>
<dbReference type="SUPFAM" id="SSF55073">
    <property type="entry name" value="Nucleotide cyclase"/>
    <property type="match status" value="1"/>
</dbReference>
<dbReference type="NCBIfam" id="TIGR00254">
    <property type="entry name" value="GGDEF"/>
    <property type="match status" value="1"/>
</dbReference>
<dbReference type="InterPro" id="IPR050706">
    <property type="entry name" value="Cyclic-di-GMP_PDE-like"/>
</dbReference>
<dbReference type="PROSITE" id="PS50887">
    <property type="entry name" value="GGDEF"/>
    <property type="match status" value="1"/>
</dbReference>
<dbReference type="InterPro" id="IPR001633">
    <property type="entry name" value="EAL_dom"/>
</dbReference>
<proteinExistence type="predicted"/>
<name>B6ASC2_9BACT</name>
<reference evidence="3" key="1">
    <citation type="journal article" date="2004" name="Nature">
        <title>Community structure and metabolism through reconstruction of microbial genomes from the environment.</title>
        <authorList>
            <person name="Tyson G.W."/>
            <person name="Chapman J."/>
            <person name="Hugenholtz P."/>
            <person name="Allen E.E."/>
            <person name="Ram R.J."/>
            <person name="Richardson P.M."/>
            <person name="Solovyev V.V."/>
            <person name="Rubin E.M."/>
            <person name="Rokhsar D.S."/>
            <person name="Banfield J.F."/>
        </authorList>
    </citation>
    <scope>NUCLEOTIDE SEQUENCE [LARGE SCALE GENOMIC DNA]</scope>
</reference>
<accession>B6ASC2</accession>
<dbReference type="SMART" id="SM00052">
    <property type="entry name" value="EAL"/>
    <property type="match status" value="1"/>
</dbReference>
<protein>
    <submittedName>
        <fullName evidence="3">GGDEF EAL domain-containing protein</fullName>
    </submittedName>
</protein>
<organism evidence="3">
    <name type="scientific">Leptospirillum sp. Group II '5-way CG'</name>
    <dbReference type="NCBI Taxonomy" id="419541"/>
    <lineage>
        <taxon>Bacteria</taxon>
        <taxon>Pseudomonadati</taxon>
        <taxon>Nitrospirota</taxon>
        <taxon>Nitrospiria</taxon>
        <taxon>Nitrospirales</taxon>
        <taxon>Nitrospiraceae</taxon>
        <taxon>Leptospirillum</taxon>
    </lineage>
</organism>
<dbReference type="CDD" id="cd01949">
    <property type="entry name" value="GGDEF"/>
    <property type="match status" value="1"/>
</dbReference>
<dbReference type="InterPro" id="IPR029787">
    <property type="entry name" value="Nucleotide_cyclase"/>
</dbReference>
<dbReference type="SMART" id="SM00267">
    <property type="entry name" value="GGDEF"/>
    <property type="match status" value="1"/>
</dbReference>
<feature type="domain" description="EAL" evidence="1">
    <location>
        <begin position="126"/>
        <end position="380"/>
    </location>
</feature>
<dbReference type="InterPro" id="IPR043128">
    <property type="entry name" value="Rev_trsase/Diguanyl_cyclase"/>
</dbReference>
<dbReference type="Pfam" id="PF00990">
    <property type="entry name" value="GGDEF"/>
    <property type="match status" value="1"/>
</dbReference>
<dbReference type="AlphaFoldDB" id="B6ASC2"/>
<evidence type="ECO:0000259" key="1">
    <source>
        <dbReference type="PROSITE" id="PS50883"/>
    </source>
</evidence>
<dbReference type="Gene3D" id="3.30.70.270">
    <property type="match status" value="1"/>
</dbReference>
<dbReference type="GO" id="GO:0071111">
    <property type="term" value="F:cyclic-guanylate-specific phosphodiesterase activity"/>
    <property type="evidence" value="ECO:0007669"/>
    <property type="project" value="InterPro"/>
</dbReference>
<dbReference type="Gene3D" id="3.20.20.450">
    <property type="entry name" value="EAL domain"/>
    <property type="match status" value="1"/>
</dbReference>
<dbReference type="PANTHER" id="PTHR33121">
    <property type="entry name" value="CYCLIC DI-GMP PHOSPHODIESTERASE PDEF"/>
    <property type="match status" value="1"/>
</dbReference>
<dbReference type="PANTHER" id="PTHR33121:SF70">
    <property type="entry name" value="SIGNALING PROTEIN YKOW"/>
    <property type="match status" value="1"/>
</dbReference>
<evidence type="ECO:0000259" key="2">
    <source>
        <dbReference type="PROSITE" id="PS50887"/>
    </source>
</evidence>
<sequence>MNDRLGHSAGDDLLVQVSRRLQDIFRETNTLVRLGGDEFGLLVSEIEDEDAFFARIMKTLRDPFEVEGEWVTLSGSLGVTFCPPDQGGGVSPLLSHADLALYQVKNGGGDGWAPFQQEMEERIKSRHRLRFEFDRALSNGELVLHYQPQVNMTTGQVVGVEALVRWNHPDQGFLLPAAFIDVVEKSELIAPLGRFVMEEALSQQNRWKQGGLALQISVNIGARHFLSGSLHADLERVIARHNGSHPATIEIEVTETEALRDLFHAQRVIEQCHGLGIIVSLDDFGTGETSLSVLQNLSVGEIKIDQEFVRGIAESQKKQAIASGLIAIGRIMQLKVVVEGIETEEAGLFMIRMGCELAQGYGIARPMPAEAIPEWIASWKPFESWTRPNLLGSAVNGDKYPHSE</sequence>
<dbReference type="InterPro" id="IPR035919">
    <property type="entry name" value="EAL_sf"/>
</dbReference>
<gene>
    <name evidence="3" type="ORF">CGL2_11216022</name>
</gene>
<dbReference type="CDD" id="cd01948">
    <property type="entry name" value="EAL"/>
    <property type="match status" value="1"/>
</dbReference>
<dbReference type="PROSITE" id="PS50883">
    <property type="entry name" value="EAL"/>
    <property type="match status" value="1"/>
</dbReference>
<dbReference type="Pfam" id="PF00563">
    <property type="entry name" value="EAL"/>
    <property type="match status" value="1"/>
</dbReference>
<dbReference type="SUPFAM" id="SSF141868">
    <property type="entry name" value="EAL domain-like"/>
    <property type="match status" value="1"/>
</dbReference>
<feature type="domain" description="GGDEF" evidence="2">
    <location>
        <begin position="1"/>
        <end position="117"/>
    </location>
</feature>